<dbReference type="InterPro" id="IPR000719">
    <property type="entry name" value="Prot_kinase_dom"/>
</dbReference>
<dbReference type="PANTHER" id="PTHR43289">
    <property type="entry name" value="MITOGEN-ACTIVATED PROTEIN KINASE KINASE KINASE 20-RELATED"/>
    <property type="match status" value="1"/>
</dbReference>
<feature type="compositionally biased region" description="Low complexity" evidence="6">
    <location>
        <begin position="323"/>
        <end position="332"/>
    </location>
</feature>
<feature type="compositionally biased region" description="Pro residues" evidence="6">
    <location>
        <begin position="333"/>
        <end position="343"/>
    </location>
</feature>
<dbReference type="Gene3D" id="1.10.510.10">
    <property type="entry name" value="Transferase(Phosphotransferase) domain 1"/>
    <property type="match status" value="1"/>
</dbReference>
<gene>
    <name evidence="9" type="ORF">BJY24_005390</name>
</gene>
<keyword evidence="9" id="KW-0723">Serine/threonine-protein kinase</keyword>
<keyword evidence="7" id="KW-0472">Membrane</keyword>
<comment type="caution">
    <text evidence="9">The sequence shown here is derived from an EMBL/GenBank/DDBJ whole genome shotgun (WGS) entry which is preliminary data.</text>
</comment>
<dbReference type="InterPro" id="IPR011009">
    <property type="entry name" value="Kinase-like_dom_sf"/>
</dbReference>
<evidence type="ECO:0000256" key="6">
    <source>
        <dbReference type="SAM" id="MobiDB-lite"/>
    </source>
</evidence>
<keyword evidence="2 5" id="KW-0547">Nucleotide-binding</keyword>
<keyword evidence="4 5" id="KW-0067">ATP-binding</keyword>
<protein>
    <submittedName>
        <fullName evidence="9">Serine/threonine protein kinase</fullName>
    </submittedName>
</protein>
<evidence type="ECO:0000313" key="10">
    <source>
        <dbReference type="Proteomes" id="UP000540412"/>
    </source>
</evidence>
<dbReference type="Proteomes" id="UP000540412">
    <property type="component" value="Unassembled WGS sequence"/>
</dbReference>
<evidence type="ECO:0000256" key="4">
    <source>
        <dbReference type="ARBA" id="ARBA00022840"/>
    </source>
</evidence>
<dbReference type="EMBL" id="JACHIT010000002">
    <property type="protein sequence ID" value="MBB5916478.1"/>
    <property type="molecule type" value="Genomic_DNA"/>
</dbReference>
<feature type="region of interest" description="Disordered" evidence="6">
    <location>
        <begin position="376"/>
        <end position="418"/>
    </location>
</feature>
<accession>A0A7W9PJ80</accession>
<dbReference type="InterPro" id="IPR008271">
    <property type="entry name" value="Ser/Thr_kinase_AS"/>
</dbReference>
<organism evidence="9 10">
    <name type="scientific">Nocardia transvalensis</name>
    <dbReference type="NCBI Taxonomy" id="37333"/>
    <lineage>
        <taxon>Bacteria</taxon>
        <taxon>Bacillati</taxon>
        <taxon>Actinomycetota</taxon>
        <taxon>Actinomycetes</taxon>
        <taxon>Mycobacteriales</taxon>
        <taxon>Nocardiaceae</taxon>
        <taxon>Nocardia</taxon>
    </lineage>
</organism>
<keyword evidence="10" id="KW-1185">Reference proteome</keyword>
<dbReference type="RefSeq" id="WP_040754349.1">
    <property type="nucleotide sequence ID" value="NZ_JACHIT010000002.1"/>
</dbReference>
<dbReference type="Gene3D" id="3.30.200.20">
    <property type="entry name" value="Phosphorylase Kinase, domain 1"/>
    <property type="match status" value="1"/>
</dbReference>
<feature type="region of interest" description="Disordered" evidence="6">
    <location>
        <begin position="304"/>
        <end position="346"/>
    </location>
</feature>
<dbReference type="PROSITE" id="PS00107">
    <property type="entry name" value="PROTEIN_KINASE_ATP"/>
    <property type="match status" value="1"/>
</dbReference>
<dbReference type="PROSITE" id="PS50011">
    <property type="entry name" value="PROTEIN_KINASE_DOM"/>
    <property type="match status" value="1"/>
</dbReference>
<evidence type="ECO:0000256" key="5">
    <source>
        <dbReference type="PROSITE-ProRule" id="PRU10141"/>
    </source>
</evidence>
<name>A0A7W9PJ80_9NOCA</name>
<evidence type="ECO:0000313" key="9">
    <source>
        <dbReference type="EMBL" id="MBB5916478.1"/>
    </source>
</evidence>
<dbReference type="PROSITE" id="PS00108">
    <property type="entry name" value="PROTEIN_KINASE_ST"/>
    <property type="match status" value="1"/>
</dbReference>
<dbReference type="GO" id="GO:0004674">
    <property type="term" value="F:protein serine/threonine kinase activity"/>
    <property type="evidence" value="ECO:0007669"/>
    <property type="project" value="UniProtKB-KW"/>
</dbReference>
<dbReference type="PANTHER" id="PTHR43289:SF34">
    <property type="entry name" value="SERINE_THREONINE-PROTEIN KINASE YBDM-RELATED"/>
    <property type="match status" value="1"/>
</dbReference>
<dbReference type="Pfam" id="PF00069">
    <property type="entry name" value="Pkinase"/>
    <property type="match status" value="1"/>
</dbReference>
<feature type="compositionally biased region" description="Polar residues" evidence="6">
    <location>
        <begin position="390"/>
        <end position="404"/>
    </location>
</feature>
<reference evidence="9 10" key="1">
    <citation type="submission" date="2020-08" db="EMBL/GenBank/DDBJ databases">
        <title>Sequencing the genomes of 1000 actinobacteria strains.</title>
        <authorList>
            <person name="Klenk H.-P."/>
        </authorList>
    </citation>
    <scope>NUCLEOTIDE SEQUENCE [LARGE SCALE GENOMIC DNA]</scope>
    <source>
        <strain evidence="9 10">DSM 43582</strain>
    </source>
</reference>
<keyword evidence="7" id="KW-0812">Transmembrane</keyword>
<dbReference type="AlphaFoldDB" id="A0A7W9PJ80"/>
<proteinExistence type="predicted"/>
<dbReference type="InterPro" id="IPR017441">
    <property type="entry name" value="Protein_kinase_ATP_BS"/>
</dbReference>
<keyword evidence="7" id="KW-1133">Transmembrane helix</keyword>
<keyword evidence="1" id="KW-0808">Transferase</keyword>
<evidence type="ECO:0000256" key="7">
    <source>
        <dbReference type="SAM" id="Phobius"/>
    </source>
</evidence>
<keyword evidence="3 9" id="KW-0418">Kinase</keyword>
<evidence type="ECO:0000256" key="3">
    <source>
        <dbReference type="ARBA" id="ARBA00022777"/>
    </source>
</evidence>
<dbReference type="SMART" id="SM00220">
    <property type="entry name" value="S_TKc"/>
    <property type="match status" value="1"/>
</dbReference>
<dbReference type="GO" id="GO:0005524">
    <property type="term" value="F:ATP binding"/>
    <property type="evidence" value="ECO:0007669"/>
    <property type="project" value="UniProtKB-UniRule"/>
</dbReference>
<feature type="domain" description="Protein kinase" evidence="8">
    <location>
        <begin position="15"/>
        <end position="266"/>
    </location>
</feature>
<evidence type="ECO:0000256" key="2">
    <source>
        <dbReference type="ARBA" id="ARBA00022741"/>
    </source>
</evidence>
<feature type="binding site" evidence="5">
    <location>
        <position position="43"/>
    </location>
    <ligand>
        <name>ATP</name>
        <dbReference type="ChEBI" id="CHEBI:30616"/>
    </ligand>
</feature>
<evidence type="ECO:0000259" key="8">
    <source>
        <dbReference type="PROSITE" id="PS50011"/>
    </source>
</evidence>
<evidence type="ECO:0000256" key="1">
    <source>
        <dbReference type="ARBA" id="ARBA00022679"/>
    </source>
</evidence>
<feature type="transmembrane region" description="Helical" evidence="7">
    <location>
        <begin position="350"/>
        <end position="372"/>
    </location>
</feature>
<dbReference type="CDD" id="cd14014">
    <property type="entry name" value="STKc_PknB_like"/>
    <property type="match status" value="1"/>
</dbReference>
<sequence>MLPLGPDDPTTIGQYRLLGVLGVGGMGRVYLGRTSGGRTVAVKVVRPDLAGDTEFRTRFRREVAAARRVAGPYTVPVLDADVDAHRPWLATGFVSGLALSDAVDNHGPLPEPSLLTLAAGLARALTDVHATGLVHRDLKPSNVLLAIDGPRVIDFGIARAAEDTALTTTGKIIGSPGYMCPEQITGTAPVGPPADVFALGGLLVYAATGTGPFGTGDTVPMLWRVVQEEPRLDGVPDTLRPLVAACLAKDPAARPTPAQLVQHLAATDRPDTRGWLPGPILEDISRRTVALLDLETAALPEGQPQTANTLLSPPHPPSAQHWTPTATAIPHNPHTPPPTPAPAPRSKRPLAYAAIAVVILALVGTVSGILAYQSNSGGGSGAAAAGTSTQRPSRTADTSQSGKPSETGKPSDGGNSSAALPKSYVDTWKGTVTDGLATFDVVVSLKAGKIGEELGTASNTGRTSHQTCKRAETLTAVDADKITLRARLTEGNRTPGLGCDDDGKMSTLELNRDGTITYSMTGPLSQLTGILRRK</sequence>
<dbReference type="SUPFAM" id="SSF56112">
    <property type="entry name" value="Protein kinase-like (PK-like)"/>
    <property type="match status" value="1"/>
</dbReference>